<proteinExistence type="inferred from homology"/>
<dbReference type="Gene3D" id="1.10.10.10">
    <property type="entry name" value="Winged helix-like DNA-binding domain superfamily/Winged helix DNA-binding domain"/>
    <property type="match status" value="1"/>
</dbReference>
<dbReference type="GO" id="GO:0006351">
    <property type="term" value="P:DNA-templated transcription"/>
    <property type="evidence" value="ECO:0007669"/>
    <property type="project" value="TreeGrafter"/>
</dbReference>
<dbReference type="Pfam" id="PF03466">
    <property type="entry name" value="LysR_substrate"/>
    <property type="match status" value="1"/>
</dbReference>
<dbReference type="InterPro" id="IPR058163">
    <property type="entry name" value="LysR-type_TF_proteobact-type"/>
</dbReference>
<dbReference type="PROSITE" id="PS50931">
    <property type="entry name" value="HTH_LYSR"/>
    <property type="match status" value="1"/>
</dbReference>
<sequence>MSESSYTLPPLEWVRAFEATARLGSFTAAAQETGLTQPAVSQRIANLEKHLGAQLFIRQPRTIALTVEGETWLPHVQRALSGLSDSSEMLFASGRSRLTLSASQSVIAMWLAPRMSQLCDATNAEFSIQSYTLGGQEATTDNTVQIRYGADDWSHDYQIPLFKEQLAPVGAPHLVAAGWEQLPRIGCTGPRPDWDHYAARFGIPLTPIPQIRMDTMNGAVAAARAGQGVALASLPLCASELTDGSLVQLGGDIYDHNETYWLVATRSAIGRRQWQALCDVLTAP</sequence>
<dbReference type="GO" id="GO:0043565">
    <property type="term" value="F:sequence-specific DNA binding"/>
    <property type="evidence" value="ECO:0007669"/>
    <property type="project" value="TreeGrafter"/>
</dbReference>
<dbReference type="PANTHER" id="PTHR30537">
    <property type="entry name" value="HTH-TYPE TRANSCRIPTIONAL REGULATOR"/>
    <property type="match status" value="1"/>
</dbReference>
<dbReference type="Pfam" id="PF00126">
    <property type="entry name" value="HTH_1"/>
    <property type="match status" value="1"/>
</dbReference>
<evidence type="ECO:0000256" key="3">
    <source>
        <dbReference type="ARBA" id="ARBA00023125"/>
    </source>
</evidence>
<dbReference type="RefSeq" id="WP_058319131.1">
    <property type="nucleotide sequence ID" value="NZ_CYSF01000012.1"/>
</dbReference>
<dbReference type="FunFam" id="1.10.10.10:FF:000001">
    <property type="entry name" value="LysR family transcriptional regulator"/>
    <property type="match status" value="1"/>
</dbReference>
<dbReference type="Proteomes" id="UP000051681">
    <property type="component" value="Unassembled WGS sequence"/>
</dbReference>
<feature type="domain" description="HTH lysR-type" evidence="5">
    <location>
        <begin position="9"/>
        <end position="66"/>
    </location>
</feature>
<accession>A0A0P1HDG9</accession>
<dbReference type="OrthoDB" id="9804958at2"/>
<keyword evidence="4" id="KW-0804">Transcription</keyword>
<dbReference type="PANTHER" id="PTHR30537:SF79">
    <property type="entry name" value="TRANSCRIPTIONAL REGULATOR-RELATED"/>
    <property type="match status" value="1"/>
</dbReference>
<evidence type="ECO:0000313" key="7">
    <source>
        <dbReference type="Proteomes" id="UP000051681"/>
    </source>
</evidence>
<dbReference type="SUPFAM" id="SSF46785">
    <property type="entry name" value="Winged helix' DNA-binding domain"/>
    <property type="match status" value="1"/>
</dbReference>
<dbReference type="Gene3D" id="3.40.190.10">
    <property type="entry name" value="Periplasmic binding protein-like II"/>
    <property type="match status" value="2"/>
</dbReference>
<dbReference type="EMBL" id="CYSF01000012">
    <property type="protein sequence ID" value="CUH85044.1"/>
    <property type="molecule type" value="Genomic_DNA"/>
</dbReference>
<dbReference type="InterPro" id="IPR000847">
    <property type="entry name" value="LysR_HTH_N"/>
</dbReference>
<evidence type="ECO:0000256" key="1">
    <source>
        <dbReference type="ARBA" id="ARBA00009437"/>
    </source>
</evidence>
<evidence type="ECO:0000256" key="2">
    <source>
        <dbReference type="ARBA" id="ARBA00023015"/>
    </source>
</evidence>
<keyword evidence="2" id="KW-0805">Transcription regulation</keyword>
<dbReference type="InterPro" id="IPR036390">
    <property type="entry name" value="WH_DNA-bd_sf"/>
</dbReference>
<evidence type="ECO:0000259" key="5">
    <source>
        <dbReference type="PROSITE" id="PS50931"/>
    </source>
</evidence>
<dbReference type="AlphaFoldDB" id="A0A0P1HDG9"/>
<dbReference type="PRINTS" id="PR00039">
    <property type="entry name" value="HTHLYSR"/>
</dbReference>
<dbReference type="InterPro" id="IPR005119">
    <property type="entry name" value="LysR_subst-bd"/>
</dbReference>
<dbReference type="SUPFAM" id="SSF53850">
    <property type="entry name" value="Periplasmic binding protein-like II"/>
    <property type="match status" value="1"/>
</dbReference>
<evidence type="ECO:0000313" key="6">
    <source>
        <dbReference type="EMBL" id="CUH85044.1"/>
    </source>
</evidence>
<dbReference type="STRING" id="340021.TM5383_02270"/>
<comment type="similarity">
    <text evidence="1">Belongs to the LysR transcriptional regulatory family.</text>
</comment>
<protein>
    <submittedName>
        <fullName evidence="6">Gcv operon activator</fullName>
    </submittedName>
</protein>
<reference evidence="6 7" key="1">
    <citation type="submission" date="2015-09" db="EMBL/GenBank/DDBJ databases">
        <authorList>
            <consortium name="Swine Surveillance"/>
        </authorList>
    </citation>
    <scope>NUCLEOTIDE SEQUENCE [LARGE SCALE GENOMIC DNA]</scope>
    <source>
        <strain evidence="6 7">CECT 8383</strain>
    </source>
</reference>
<dbReference type="GO" id="GO:0003700">
    <property type="term" value="F:DNA-binding transcription factor activity"/>
    <property type="evidence" value="ECO:0007669"/>
    <property type="project" value="InterPro"/>
</dbReference>
<organism evidence="6 7">
    <name type="scientific">Thalassovita mediterranea</name>
    <dbReference type="NCBI Taxonomy" id="340021"/>
    <lineage>
        <taxon>Bacteria</taxon>
        <taxon>Pseudomonadati</taxon>
        <taxon>Pseudomonadota</taxon>
        <taxon>Alphaproteobacteria</taxon>
        <taxon>Rhodobacterales</taxon>
        <taxon>Roseobacteraceae</taxon>
        <taxon>Thalassovita</taxon>
    </lineage>
</organism>
<name>A0A0P1HDG9_9RHOB</name>
<evidence type="ECO:0000256" key="4">
    <source>
        <dbReference type="ARBA" id="ARBA00023163"/>
    </source>
</evidence>
<dbReference type="InterPro" id="IPR036388">
    <property type="entry name" value="WH-like_DNA-bd_sf"/>
</dbReference>
<gene>
    <name evidence="6" type="primary">gcvA_7</name>
    <name evidence="6" type="ORF">TM5383_02270</name>
</gene>
<keyword evidence="3" id="KW-0238">DNA-binding</keyword>
<keyword evidence="7" id="KW-1185">Reference proteome</keyword>